<name>A0A1M5GZ06_9BRAD</name>
<proteinExistence type="predicted"/>
<protein>
    <submittedName>
        <fullName evidence="1">Uncharacterized protein</fullName>
    </submittedName>
</protein>
<evidence type="ECO:0000313" key="2">
    <source>
        <dbReference type="Proteomes" id="UP000190675"/>
    </source>
</evidence>
<reference evidence="1 2" key="1">
    <citation type="submission" date="2016-11" db="EMBL/GenBank/DDBJ databases">
        <authorList>
            <person name="Jaros S."/>
            <person name="Januszkiewicz K."/>
            <person name="Wedrychowicz H."/>
        </authorList>
    </citation>
    <scope>NUCLEOTIDE SEQUENCE [LARGE SCALE GENOMIC DNA]</scope>
    <source>
        <strain evidence="1 2">GAS242</strain>
    </source>
</reference>
<dbReference type="RefSeq" id="WP_079564453.1">
    <property type="nucleotide sequence ID" value="NZ_LT670818.1"/>
</dbReference>
<dbReference type="AlphaFoldDB" id="A0A1M5GZ06"/>
<organism evidence="1 2">
    <name type="scientific">Bradyrhizobium erythrophlei</name>
    <dbReference type="NCBI Taxonomy" id="1437360"/>
    <lineage>
        <taxon>Bacteria</taxon>
        <taxon>Pseudomonadati</taxon>
        <taxon>Pseudomonadota</taxon>
        <taxon>Alphaproteobacteria</taxon>
        <taxon>Hyphomicrobiales</taxon>
        <taxon>Nitrobacteraceae</taxon>
        <taxon>Bradyrhizobium</taxon>
    </lineage>
</organism>
<sequence length="65" mass="7334">MARIDVGYLPRGNPCAQCGKPIAAPEWIEQGPKRISYLWRCRACDYRFEAVAFFDVLESSEPLAA</sequence>
<accession>A0A1M5GZ06</accession>
<dbReference type="Proteomes" id="UP000190675">
    <property type="component" value="Chromosome I"/>
</dbReference>
<evidence type="ECO:0000313" key="1">
    <source>
        <dbReference type="EMBL" id="SHG08983.1"/>
    </source>
</evidence>
<dbReference type="EMBL" id="LT670818">
    <property type="protein sequence ID" value="SHG08983.1"/>
    <property type="molecule type" value="Genomic_DNA"/>
</dbReference>
<gene>
    <name evidence="1" type="ORF">SAMN05444169_0471</name>
</gene>
<dbReference type="OrthoDB" id="8237865at2"/>